<dbReference type="RefSeq" id="WP_162339298.1">
    <property type="nucleotide sequence ID" value="NZ_JBHSRQ010000031.1"/>
</dbReference>
<feature type="transmembrane region" description="Helical" evidence="2">
    <location>
        <begin position="124"/>
        <end position="149"/>
    </location>
</feature>
<accession>A0ABQ6ZCG5</accession>
<dbReference type="EMBL" id="PDWW01000040">
    <property type="protein sequence ID" value="KAF1721157.1"/>
    <property type="molecule type" value="Genomic_DNA"/>
</dbReference>
<comment type="caution">
    <text evidence="3">The sequence shown here is derived from an EMBL/GenBank/DDBJ whole genome shotgun (WGS) entry which is preliminary data.</text>
</comment>
<evidence type="ECO:0000313" key="4">
    <source>
        <dbReference type="Proteomes" id="UP000781710"/>
    </source>
</evidence>
<evidence type="ECO:0000256" key="2">
    <source>
        <dbReference type="SAM" id="Phobius"/>
    </source>
</evidence>
<keyword evidence="4" id="KW-1185">Reference proteome</keyword>
<proteinExistence type="predicted"/>
<keyword evidence="1" id="KW-0175">Coiled coil</keyword>
<reference evidence="3 4" key="1">
    <citation type="submission" date="2017-10" db="EMBL/GenBank/DDBJ databases">
        <title>Whole genome sequencing of members of genus Pseudoxanthomonas.</title>
        <authorList>
            <person name="Kumar S."/>
            <person name="Bansal K."/>
            <person name="Kaur A."/>
            <person name="Patil P."/>
            <person name="Sharma S."/>
            <person name="Patil P.B."/>
        </authorList>
    </citation>
    <scope>NUCLEOTIDE SEQUENCE [LARGE SCALE GENOMIC DNA]</scope>
    <source>
        <strain evidence="3 4">DSM 17109</strain>
    </source>
</reference>
<evidence type="ECO:0000313" key="3">
    <source>
        <dbReference type="EMBL" id="KAF1721157.1"/>
    </source>
</evidence>
<feature type="coiled-coil region" evidence="1">
    <location>
        <begin position="17"/>
        <end position="51"/>
    </location>
</feature>
<dbReference type="Proteomes" id="UP000781710">
    <property type="component" value="Unassembled WGS sequence"/>
</dbReference>
<evidence type="ECO:0008006" key="5">
    <source>
        <dbReference type="Google" id="ProtNLM"/>
    </source>
</evidence>
<sequence>MDAQEWRQTQDVLLEVVDAQKRQLAQMARMLEIQRQEHEQMRERISQAQASLLASAREVGVGGQRLAEDVMRTLGSQGRQSIGDALGLPLEDAKKNIDQAAKRMTQSGELAARQMESLARSQRAFARVSLVWLGVGGILLLLGTSLWAWHMGRQARQHSVEADLGARIGRADLVKCGAGLCANVDISVRGQGDRQQYRPVRARSGATETP</sequence>
<keyword evidence="2" id="KW-1133">Transmembrane helix</keyword>
<evidence type="ECO:0000256" key="1">
    <source>
        <dbReference type="SAM" id="Coils"/>
    </source>
</evidence>
<organism evidence="3 4">
    <name type="scientific">Pseudoxanthomonas japonensis</name>
    <dbReference type="NCBI Taxonomy" id="69284"/>
    <lineage>
        <taxon>Bacteria</taxon>
        <taxon>Pseudomonadati</taxon>
        <taxon>Pseudomonadota</taxon>
        <taxon>Gammaproteobacteria</taxon>
        <taxon>Lysobacterales</taxon>
        <taxon>Lysobacteraceae</taxon>
        <taxon>Pseudoxanthomonas</taxon>
    </lineage>
</organism>
<name>A0ABQ6ZCG5_9GAMM</name>
<protein>
    <recommendedName>
        <fullName evidence="5">Relaxation protein</fullName>
    </recommendedName>
</protein>
<keyword evidence="2" id="KW-0812">Transmembrane</keyword>
<gene>
    <name evidence="3" type="ORF">CSC78_18280</name>
</gene>
<keyword evidence="2" id="KW-0472">Membrane</keyword>